<dbReference type="SMART" id="SM00220">
    <property type="entry name" value="S_TKc"/>
    <property type="match status" value="1"/>
</dbReference>
<keyword evidence="10" id="KW-0418">Kinase</keyword>
<keyword evidence="4" id="KW-1003">Cell membrane</keyword>
<dbReference type="SMR" id="A0A3B6D498"/>
<dbReference type="Proteomes" id="UP000019116">
    <property type="component" value="Chromosome 2D"/>
</dbReference>
<keyword evidence="6 18" id="KW-0812">Transmembrane</keyword>
<dbReference type="PROSITE" id="PS00108">
    <property type="entry name" value="PROTEIN_KINASE_ST"/>
    <property type="match status" value="1"/>
</dbReference>
<dbReference type="Gramene" id="TraesKAR2D01G0009050.1">
    <property type="protein sequence ID" value="cds.TraesKAR2D01G0009050.1"/>
    <property type="gene ID" value="TraesKAR2D01G0009050"/>
</dbReference>
<dbReference type="InterPro" id="IPR000719">
    <property type="entry name" value="Prot_kinase_dom"/>
</dbReference>
<dbReference type="Gene3D" id="1.10.510.10">
    <property type="entry name" value="Transferase(Phosphotransferase) domain 1"/>
    <property type="match status" value="1"/>
</dbReference>
<keyword evidence="7 19" id="KW-0732">Signal</keyword>
<gene>
    <name evidence="22" type="primary">LOC123048209</name>
</gene>
<evidence type="ECO:0000256" key="10">
    <source>
        <dbReference type="ARBA" id="ARBA00022777"/>
    </source>
</evidence>
<keyword evidence="23" id="KW-1185">Reference proteome</keyword>
<keyword evidence="13 18" id="KW-0472">Membrane</keyword>
<dbReference type="PROSITE" id="PS00107">
    <property type="entry name" value="PROTEIN_KINASE_ATP"/>
    <property type="match status" value="1"/>
</dbReference>
<dbReference type="Pfam" id="PF01657">
    <property type="entry name" value="Stress-antifung"/>
    <property type="match status" value="2"/>
</dbReference>
<accession>A0A3B6D498</accession>
<dbReference type="InterPro" id="IPR011009">
    <property type="entry name" value="Kinase-like_dom_sf"/>
</dbReference>
<evidence type="ECO:0000313" key="22">
    <source>
        <dbReference type="EnsemblPlants" id="TraesCS2D02G020100.1"/>
    </source>
</evidence>
<protein>
    <recommendedName>
        <fullName evidence="24">Protein kinase domain-containing protein</fullName>
    </recommendedName>
</protein>
<dbReference type="RefSeq" id="XP_044327292.1">
    <property type="nucleotide sequence ID" value="XM_044471357.1"/>
</dbReference>
<evidence type="ECO:0000256" key="19">
    <source>
        <dbReference type="SAM" id="SignalP"/>
    </source>
</evidence>
<dbReference type="OrthoDB" id="4062651at2759"/>
<evidence type="ECO:0000256" key="5">
    <source>
        <dbReference type="ARBA" id="ARBA00022679"/>
    </source>
</evidence>
<dbReference type="Gramene" id="TraesCS2D02G020100.1">
    <property type="protein sequence ID" value="TraesCS2D02G020100.1"/>
    <property type="gene ID" value="TraesCS2D02G020100"/>
</dbReference>
<dbReference type="Gene3D" id="3.30.430.20">
    <property type="entry name" value="Gnk2 domain, C-X8-C-X2-C motif"/>
    <property type="match status" value="2"/>
</dbReference>
<evidence type="ECO:0000256" key="13">
    <source>
        <dbReference type="ARBA" id="ARBA00023136"/>
    </source>
</evidence>
<dbReference type="InterPro" id="IPR017441">
    <property type="entry name" value="Protein_kinase_ATP_BS"/>
</dbReference>
<sequence>MAPRRLLLLLLLLLAVADVAVEAEGQTYFPLYPYCSTTDNYAEDSQYRFNLLALFGDLPWRAISNRGFYAGTAGEAPDEVFGLMGCYADSSWTACHDCLYTAAAGIQLSCRYSREMKGAYDACILRYSNRAFVSVADLSIAFNTSLDSHVADPASMNATRWDLITRLAWEASRSPLRFANGSVPCMVNGASQMMHGLAQCTRDLNASECSRCLTEFVAALSDVRPDNIKGGVKGYSCYVAYSIGEDLKITIPPPLAQPPPAEEATPLSSHQTGTRTQLMAGAYASSVAMVIITMNLLIWFFIRRRLNRMAREEKVDAFDNDPLEDDFEKRTGPKRFLYSDLAIATDNFSDEKKLGEGGFGSVYKGFLKELKVEVAIKKVSKSSKQGRKEYISEVKIISQLRHRNLVQLIGWCHCGDELLLVYDIMLNGSLDTHLYSSNTILSWPLRHEIVLDLGSALVYLHRDWEQCVLHRDIKPSNIMLDASFHAKLGDFGLARLVDHGRAPYTTGLAGTLGYMDPECMVTGKTSAESDVYSFGVVLLEIACGKQPAVACEETKDVIHLVQWVWDSLGGGRILDAADVRLGTVFHDREMECVMVVGLWCAHPDLNLRPSIKQAVNVLRFEAPLPNLPAKMPVATFKPTSDSIISASQLSGGR</sequence>
<feature type="signal peptide" evidence="19">
    <location>
        <begin position="1"/>
        <end position="23"/>
    </location>
</feature>
<proteinExistence type="inferred from homology"/>
<evidence type="ECO:0000256" key="17">
    <source>
        <dbReference type="SAM" id="MobiDB-lite"/>
    </source>
</evidence>
<dbReference type="GeneID" id="123048209"/>
<keyword evidence="14" id="KW-0675">Receptor</keyword>
<organism evidence="22">
    <name type="scientific">Triticum aestivum</name>
    <name type="common">Wheat</name>
    <dbReference type="NCBI Taxonomy" id="4565"/>
    <lineage>
        <taxon>Eukaryota</taxon>
        <taxon>Viridiplantae</taxon>
        <taxon>Streptophyta</taxon>
        <taxon>Embryophyta</taxon>
        <taxon>Tracheophyta</taxon>
        <taxon>Spermatophyta</taxon>
        <taxon>Magnoliopsida</taxon>
        <taxon>Liliopsida</taxon>
        <taxon>Poales</taxon>
        <taxon>Poaceae</taxon>
        <taxon>BOP clade</taxon>
        <taxon>Pooideae</taxon>
        <taxon>Triticodae</taxon>
        <taxon>Triticeae</taxon>
        <taxon>Triticinae</taxon>
        <taxon>Triticum</taxon>
    </lineage>
</organism>
<dbReference type="Gramene" id="TraesROB_scaffold_018888_01G000500.1">
    <property type="protein sequence ID" value="TraesROB_scaffold_018888_01G000500.1"/>
    <property type="gene ID" value="TraesROB_scaffold_018888_01G000500"/>
</dbReference>
<dbReference type="Pfam" id="PF00069">
    <property type="entry name" value="Pkinase"/>
    <property type="match status" value="1"/>
</dbReference>
<name>A0A3B6D498_WHEAT</name>
<dbReference type="InterPro" id="IPR038408">
    <property type="entry name" value="GNK2_sf"/>
</dbReference>
<evidence type="ECO:0000256" key="9">
    <source>
        <dbReference type="ARBA" id="ARBA00022741"/>
    </source>
</evidence>
<feature type="transmembrane region" description="Helical" evidence="18">
    <location>
        <begin position="278"/>
        <end position="302"/>
    </location>
</feature>
<dbReference type="STRING" id="4565.A0A3B6D498"/>
<dbReference type="FunFam" id="3.30.430.20:FF:000016">
    <property type="entry name" value="Cysteine-rich receptor-like protein kinase 10"/>
    <property type="match status" value="1"/>
</dbReference>
<keyword evidence="12 18" id="KW-1133">Transmembrane helix</keyword>
<comment type="similarity">
    <text evidence="2">In the N-terminal section; belongs to the leguminous lectin family.</text>
</comment>
<evidence type="ECO:0008006" key="24">
    <source>
        <dbReference type="Google" id="ProtNLM"/>
    </source>
</evidence>
<dbReference type="AlphaFoldDB" id="A0A3B6D498"/>
<dbReference type="InterPro" id="IPR002902">
    <property type="entry name" value="GNK2"/>
</dbReference>
<comment type="similarity">
    <text evidence="3">In the C-terminal section; belongs to the protein kinase superfamily. Ser/Thr protein kinase family.</text>
</comment>
<dbReference type="InterPro" id="IPR008271">
    <property type="entry name" value="Ser/Thr_kinase_AS"/>
</dbReference>
<dbReference type="GO" id="GO:0002229">
    <property type="term" value="P:defense response to oomycetes"/>
    <property type="evidence" value="ECO:0007669"/>
    <property type="project" value="UniProtKB-ARBA"/>
</dbReference>
<dbReference type="Gramene" id="TraesPARA_EIv1.0_0628340.1">
    <property type="protein sequence ID" value="TraesPARA_EIv1.0_0628340.1.CDS"/>
    <property type="gene ID" value="TraesPARA_EIv1.0_0628340"/>
</dbReference>
<dbReference type="CDD" id="cd23509">
    <property type="entry name" value="Gnk2-like"/>
    <property type="match status" value="2"/>
</dbReference>
<dbReference type="FunFam" id="3.30.200.20:FF:000168">
    <property type="entry name" value="L-type lectin-domain containing receptor kinase IX.1"/>
    <property type="match status" value="1"/>
</dbReference>
<dbReference type="FunFam" id="1.10.510.10:FF:000240">
    <property type="entry name" value="Lectin-domain containing receptor kinase A4.3"/>
    <property type="match status" value="1"/>
</dbReference>
<dbReference type="Gramene" id="TraesSYM2D03G01102130.1">
    <property type="protein sequence ID" value="TraesSYM2D03G01102130.1"/>
    <property type="gene ID" value="TraesSYM2D03G01102130"/>
</dbReference>
<feature type="domain" description="Gnk2-homologous" evidence="21">
    <location>
        <begin position="138"/>
        <end position="246"/>
    </location>
</feature>
<dbReference type="InterPro" id="IPR050528">
    <property type="entry name" value="L-type_Lectin-RKs"/>
</dbReference>
<keyword evidence="15" id="KW-0325">Glycoprotein</keyword>
<dbReference type="Gramene" id="TraesJAG2D03G01091310.1">
    <property type="protein sequence ID" value="TraesJAG2D03G01091310.1"/>
    <property type="gene ID" value="TraesJAG2D03G01091310"/>
</dbReference>
<dbReference type="Gramene" id="TraesCLE_scaffold_002874_01G001100.1">
    <property type="protein sequence ID" value="TraesCLE_scaffold_002874_01G001100.1"/>
    <property type="gene ID" value="TraesCLE_scaffold_002874_01G001100"/>
</dbReference>
<keyword evidence="8" id="KW-0677">Repeat</keyword>
<feature type="binding site" evidence="16">
    <location>
        <position position="378"/>
    </location>
    <ligand>
        <name>ATP</name>
        <dbReference type="ChEBI" id="CHEBI:30616"/>
    </ligand>
</feature>
<evidence type="ECO:0000256" key="6">
    <source>
        <dbReference type="ARBA" id="ARBA00022692"/>
    </source>
</evidence>
<reference evidence="22" key="2">
    <citation type="submission" date="2018-10" db="UniProtKB">
        <authorList>
            <consortium name="EnsemblPlants"/>
        </authorList>
    </citation>
    <scope>IDENTIFICATION</scope>
</reference>
<keyword evidence="9 16" id="KW-0547">Nucleotide-binding</keyword>
<evidence type="ECO:0000256" key="16">
    <source>
        <dbReference type="PROSITE-ProRule" id="PRU10141"/>
    </source>
</evidence>
<dbReference type="Gramene" id="TraesARI2D03G01103480.1">
    <property type="protein sequence ID" value="TraesARI2D03G01103480.1"/>
    <property type="gene ID" value="TraesARI2D03G01103480"/>
</dbReference>
<dbReference type="SUPFAM" id="SSF56112">
    <property type="entry name" value="Protein kinase-like (PK-like)"/>
    <property type="match status" value="1"/>
</dbReference>
<keyword evidence="5" id="KW-0808">Transferase</keyword>
<evidence type="ECO:0000313" key="23">
    <source>
        <dbReference type="Proteomes" id="UP000019116"/>
    </source>
</evidence>
<reference evidence="22" key="1">
    <citation type="submission" date="2018-08" db="EMBL/GenBank/DDBJ databases">
        <authorList>
            <person name="Rossello M."/>
        </authorList>
    </citation>
    <scope>NUCLEOTIDE SEQUENCE [LARGE SCALE GENOMIC DNA]</scope>
    <source>
        <strain evidence="22">cv. Chinese Spring</strain>
    </source>
</reference>
<evidence type="ECO:0000256" key="4">
    <source>
        <dbReference type="ARBA" id="ARBA00022475"/>
    </source>
</evidence>
<feature type="domain" description="Gnk2-homologous" evidence="21">
    <location>
        <begin position="29"/>
        <end position="132"/>
    </location>
</feature>
<dbReference type="GO" id="GO:0005524">
    <property type="term" value="F:ATP binding"/>
    <property type="evidence" value="ECO:0007669"/>
    <property type="project" value="UniProtKB-UniRule"/>
</dbReference>
<dbReference type="GO" id="GO:0005886">
    <property type="term" value="C:plasma membrane"/>
    <property type="evidence" value="ECO:0000318"/>
    <property type="project" value="GO_Central"/>
</dbReference>
<evidence type="ECO:0000256" key="2">
    <source>
        <dbReference type="ARBA" id="ARBA00008536"/>
    </source>
</evidence>
<feature type="region of interest" description="Disordered" evidence="17">
    <location>
        <begin position="253"/>
        <end position="272"/>
    </location>
</feature>
<dbReference type="OMA" id="CHDCLYT"/>
<evidence type="ECO:0000256" key="8">
    <source>
        <dbReference type="ARBA" id="ARBA00022737"/>
    </source>
</evidence>
<dbReference type="Gene3D" id="3.30.200.20">
    <property type="entry name" value="Phosphorylase Kinase, domain 1"/>
    <property type="match status" value="1"/>
</dbReference>
<dbReference type="Gramene" id="TraesLDM2D03G01089070.1">
    <property type="protein sequence ID" value="TraesLDM2D03G01089070.1"/>
    <property type="gene ID" value="TraesLDM2D03G01089070"/>
</dbReference>
<dbReference type="EnsemblPlants" id="TraesCS2D02G020100.1">
    <property type="protein sequence ID" value="TraesCS2D02G020100.1"/>
    <property type="gene ID" value="TraesCS2D02G020100"/>
</dbReference>
<dbReference type="PROSITE" id="PS51473">
    <property type="entry name" value="GNK2"/>
    <property type="match status" value="2"/>
</dbReference>
<evidence type="ECO:0000256" key="12">
    <source>
        <dbReference type="ARBA" id="ARBA00022989"/>
    </source>
</evidence>
<feature type="domain" description="Protein kinase" evidence="20">
    <location>
        <begin position="348"/>
        <end position="627"/>
    </location>
</feature>
<evidence type="ECO:0000259" key="20">
    <source>
        <dbReference type="PROSITE" id="PS50011"/>
    </source>
</evidence>
<dbReference type="PANTHER" id="PTHR27007">
    <property type="match status" value="1"/>
</dbReference>
<dbReference type="Gramene" id="TraesCS2D03G0039500.1">
    <property type="protein sequence ID" value="TraesCS2D03G0039500.1.CDS"/>
    <property type="gene ID" value="TraesCS2D03G0039500"/>
</dbReference>
<comment type="subcellular location">
    <subcellularLocation>
        <location evidence="1">Cell membrane</location>
        <topology evidence="1">Single-pass type I membrane protein</topology>
    </subcellularLocation>
</comment>
<evidence type="ECO:0000256" key="18">
    <source>
        <dbReference type="SAM" id="Phobius"/>
    </source>
</evidence>
<feature type="chain" id="PRO_5043172484" description="Protein kinase domain-containing protein" evidence="19">
    <location>
        <begin position="24"/>
        <end position="653"/>
    </location>
</feature>
<evidence type="ECO:0000256" key="15">
    <source>
        <dbReference type="ARBA" id="ARBA00023180"/>
    </source>
</evidence>
<keyword evidence="11 16" id="KW-0067">ATP-binding</keyword>
<dbReference type="GO" id="GO:0004672">
    <property type="term" value="F:protein kinase activity"/>
    <property type="evidence" value="ECO:0007669"/>
    <property type="project" value="InterPro"/>
</dbReference>
<dbReference type="Gramene" id="TraesCAD_scaffold_002558_01G000500.1">
    <property type="protein sequence ID" value="TraesCAD_scaffold_002558_01G000500.1"/>
    <property type="gene ID" value="TraesCAD_scaffold_002558_01G000500"/>
</dbReference>
<evidence type="ECO:0000256" key="11">
    <source>
        <dbReference type="ARBA" id="ARBA00022840"/>
    </source>
</evidence>
<evidence type="ECO:0000259" key="21">
    <source>
        <dbReference type="PROSITE" id="PS51473"/>
    </source>
</evidence>
<evidence type="ECO:0000256" key="14">
    <source>
        <dbReference type="ARBA" id="ARBA00023170"/>
    </source>
</evidence>
<dbReference type="Gramene" id="TraesSTA2D03G01076230.1">
    <property type="protein sequence ID" value="TraesSTA2D03G01076230.1"/>
    <property type="gene ID" value="TraesSTA2D03G01076230"/>
</dbReference>
<evidence type="ECO:0000256" key="1">
    <source>
        <dbReference type="ARBA" id="ARBA00004251"/>
    </source>
</evidence>
<evidence type="ECO:0000256" key="3">
    <source>
        <dbReference type="ARBA" id="ARBA00010217"/>
    </source>
</evidence>
<dbReference type="Gramene" id="TraesWEE_scaffold_034431_01G000500.1">
    <property type="protein sequence ID" value="TraesWEE_scaffold_034431_01G000500.1"/>
    <property type="gene ID" value="TraesWEE_scaffold_034431_01G000500"/>
</dbReference>
<evidence type="ECO:0000256" key="7">
    <source>
        <dbReference type="ARBA" id="ARBA00022729"/>
    </source>
</evidence>
<dbReference type="PROSITE" id="PS50011">
    <property type="entry name" value="PROTEIN_KINASE_DOM"/>
    <property type="match status" value="1"/>
</dbReference>